<evidence type="ECO:0000313" key="1">
    <source>
        <dbReference type="EMBL" id="KAJ7077405.1"/>
    </source>
</evidence>
<protein>
    <submittedName>
        <fullName evidence="1">Uncharacterized protein</fullName>
    </submittedName>
</protein>
<accession>A0AAD6XGJ7</accession>
<dbReference type="Proteomes" id="UP001222325">
    <property type="component" value="Unassembled WGS sequence"/>
</dbReference>
<reference evidence="1" key="1">
    <citation type="submission" date="2023-03" db="EMBL/GenBank/DDBJ databases">
        <title>Massive genome expansion in bonnet fungi (Mycena s.s.) driven by repeated elements and novel gene families across ecological guilds.</title>
        <authorList>
            <consortium name="Lawrence Berkeley National Laboratory"/>
            <person name="Harder C.B."/>
            <person name="Miyauchi S."/>
            <person name="Viragh M."/>
            <person name="Kuo A."/>
            <person name="Thoen E."/>
            <person name="Andreopoulos B."/>
            <person name="Lu D."/>
            <person name="Skrede I."/>
            <person name="Drula E."/>
            <person name="Henrissat B."/>
            <person name="Morin E."/>
            <person name="Kohler A."/>
            <person name="Barry K."/>
            <person name="LaButti K."/>
            <person name="Morin E."/>
            <person name="Salamov A."/>
            <person name="Lipzen A."/>
            <person name="Mereny Z."/>
            <person name="Hegedus B."/>
            <person name="Baldrian P."/>
            <person name="Stursova M."/>
            <person name="Weitz H."/>
            <person name="Taylor A."/>
            <person name="Grigoriev I.V."/>
            <person name="Nagy L.G."/>
            <person name="Martin F."/>
            <person name="Kauserud H."/>
        </authorList>
    </citation>
    <scope>NUCLEOTIDE SEQUENCE</scope>
    <source>
        <strain evidence="1">CBHHK173m</strain>
    </source>
</reference>
<proteinExistence type="predicted"/>
<organism evidence="1 2">
    <name type="scientific">Mycena belliarum</name>
    <dbReference type="NCBI Taxonomy" id="1033014"/>
    <lineage>
        <taxon>Eukaryota</taxon>
        <taxon>Fungi</taxon>
        <taxon>Dikarya</taxon>
        <taxon>Basidiomycota</taxon>
        <taxon>Agaricomycotina</taxon>
        <taxon>Agaricomycetes</taxon>
        <taxon>Agaricomycetidae</taxon>
        <taxon>Agaricales</taxon>
        <taxon>Marasmiineae</taxon>
        <taxon>Mycenaceae</taxon>
        <taxon>Mycena</taxon>
    </lineage>
</organism>
<dbReference type="EMBL" id="JARJCN010000073">
    <property type="protein sequence ID" value="KAJ7077405.1"/>
    <property type="molecule type" value="Genomic_DNA"/>
</dbReference>
<evidence type="ECO:0000313" key="2">
    <source>
        <dbReference type="Proteomes" id="UP001222325"/>
    </source>
</evidence>
<comment type="caution">
    <text evidence="1">The sequence shown here is derived from an EMBL/GenBank/DDBJ whole genome shotgun (WGS) entry which is preliminary data.</text>
</comment>
<gene>
    <name evidence="1" type="ORF">B0H15DRAFT_562711</name>
</gene>
<name>A0AAD6XGJ7_9AGAR</name>
<keyword evidence="2" id="KW-1185">Reference proteome</keyword>
<dbReference type="AlphaFoldDB" id="A0AAD6XGJ7"/>
<sequence>MLSANDMSDDVTVAVHRQSLLLEICEPPKHQSYVLRRCFRAGLALFLTSIWIVLLRRSTHSSASDLCSQRRLIFSFREYLGVQNITIDNKSPQIVLPRAFPNKWRPCNEQLDFHVKIQHLRMPAPFSPGIPNILARHLKLRQRGLVDDLFKLACELWDSHTR</sequence>